<evidence type="ECO:0000256" key="5">
    <source>
        <dbReference type="ARBA" id="ARBA00023006"/>
    </source>
</evidence>
<dbReference type="Gene3D" id="3.40.140.100">
    <property type="entry name" value="Ubiquitin-like modifier-activating enzyme ATG7 C-terminal domain"/>
    <property type="match status" value="1"/>
</dbReference>
<comment type="similarity">
    <text evidence="1 7">Belongs to the ATG7 family.</text>
</comment>
<evidence type="ECO:0000256" key="6">
    <source>
        <dbReference type="PIRSR" id="PIRSR606285-1"/>
    </source>
</evidence>
<proteinExistence type="inferred from homology"/>
<dbReference type="NCBIfam" id="TIGR01381">
    <property type="entry name" value="E1_like_apg7"/>
    <property type="match status" value="1"/>
</dbReference>
<feature type="domain" description="Ubiquitin-like modifier-activating enzyme Atg7 N-terminal" evidence="9">
    <location>
        <begin position="20"/>
        <end position="361"/>
    </location>
</feature>
<dbReference type="FunFam" id="3.40.50.720:FF:000243">
    <property type="entry name" value="Ubiquitin-like modifier-activating enzyme ATG7"/>
    <property type="match status" value="1"/>
</dbReference>
<dbReference type="Pfam" id="PF16420">
    <property type="entry name" value="ATG7_N"/>
    <property type="match status" value="1"/>
</dbReference>
<evidence type="ECO:0000313" key="11">
    <source>
        <dbReference type="Proteomes" id="UP000717515"/>
    </source>
</evidence>
<keyword evidence="7" id="KW-0963">Cytoplasm</keyword>
<dbReference type="PANTHER" id="PTHR10953">
    <property type="entry name" value="UBIQUITIN-ACTIVATING ENZYME E1"/>
    <property type="match status" value="1"/>
</dbReference>
<keyword evidence="4 7" id="KW-0653">Protein transport</keyword>
<dbReference type="InterPro" id="IPR045886">
    <property type="entry name" value="ThiF/MoeB/HesA"/>
</dbReference>
<sequence>RSQLPIPIKLASPPPPRMLLQFHPWASAVEAPFWQVLTQRKMDIFKLDDSHKPVLGYYSTGQQVRVPGKDTTIALPARLCLGTGAFPDEQDSEHVHTRQVNAGQHLPILLLNVHRRWNPAFTFPAPGIIKNTNTIEDFKAIDKTALFKMVVDQIWDDITSGRAVSDPKLLNRFLLLTFADLKKFKFFYWFAFPALQADPAWMTEPAQELASVWSSSQISSLLHQYDLFRQTHPPGQLGFFLVKETNDAISVARLQDWNEFYAGCDDSEIIVGFADPSSLDSHPGWPLRNLLALIQYQWKKTKIRILCFREVPGKQDIQASKFVTAQLPSYQPLTTCPKAVGWEKNAQSKLGPRLADLAPLMDPARLADTAVDLNLKLMRWRLLPGLQLEKVQDTRCLLLGAGTLGCYVARSLLGWGVRNITFVDNAKVSFSNPVRQPLFSFEDCLEGGKDKATTAAASLRKVYPGVNAQGHTMSIPMPGHPISTQLYESAQKDVAKLEELFEQHDAVFLLMDSRESRWLPTLLGARMKKIVINAALGFDTFLVMRHGVGQDHEHHSVACSTPLGCYFCNDVVAPTDSLSDRTLDQQCTVTRPGLSAIASAMAVEMMVSLLHHPLGVRAPADKADSDGDQDVKMLDNQGSTLGLLPHQIRGFLSRFKNLLISGQAYDRCTACSDQVLEAYEQEGFGFLVKVFQDAKHLEDITGLTKMKEESEALDMEWAEDSEEDDDM</sequence>
<evidence type="ECO:0000313" key="10">
    <source>
        <dbReference type="EMBL" id="KAG9321696.1"/>
    </source>
</evidence>
<dbReference type="GO" id="GO:0019779">
    <property type="term" value="F:Atg8 activating enzyme activity"/>
    <property type="evidence" value="ECO:0007669"/>
    <property type="project" value="TreeGrafter"/>
</dbReference>
<comment type="subunit">
    <text evidence="7">Homodimer.</text>
</comment>
<keyword evidence="3 7" id="KW-0813">Transport</keyword>
<dbReference type="InterPro" id="IPR032197">
    <property type="entry name" value="Atg7_N"/>
</dbReference>
<dbReference type="GO" id="GO:0000422">
    <property type="term" value="P:autophagy of mitochondrion"/>
    <property type="evidence" value="ECO:0007669"/>
    <property type="project" value="TreeGrafter"/>
</dbReference>
<evidence type="ECO:0000259" key="9">
    <source>
        <dbReference type="Pfam" id="PF16420"/>
    </source>
</evidence>
<dbReference type="GO" id="GO:0034727">
    <property type="term" value="P:piecemeal microautophagy of the nucleus"/>
    <property type="evidence" value="ECO:0007669"/>
    <property type="project" value="TreeGrafter"/>
</dbReference>
<dbReference type="PANTHER" id="PTHR10953:SF3">
    <property type="entry name" value="UBIQUITIN-LIKE MODIFIER-ACTIVATING ENZYME ATG7"/>
    <property type="match status" value="1"/>
</dbReference>
<evidence type="ECO:0000256" key="4">
    <source>
        <dbReference type="ARBA" id="ARBA00022927"/>
    </source>
</evidence>
<dbReference type="Gene3D" id="3.40.50.720">
    <property type="entry name" value="NAD(P)-binding Rossmann-like Domain"/>
    <property type="match status" value="1"/>
</dbReference>
<dbReference type="GO" id="GO:0000407">
    <property type="term" value="C:phagophore assembly site"/>
    <property type="evidence" value="ECO:0007669"/>
    <property type="project" value="UniProtKB-SubCell"/>
</dbReference>
<reference evidence="10" key="1">
    <citation type="submission" date="2021-07" db="EMBL/GenBank/DDBJ databases">
        <title>Draft genome of Mortierella alpina, strain LL118, isolated from an aspen leaf litter sample.</title>
        <authorList>
            <person name="Yang S."/>
            <person name="Vinatzer B.A."/>
        </authorList>
    </citation>
    <scope>NUCLEOTIDE SEQUENCE</scope>
    <source>
        <strain evidence="10">LL118</strain>
    </source>
</reference>
<dbReference type="Proteomes" id="UP000717515">
    <property type="component" value="Unassembled WGS sequence"/>
</dbReference>
<comment type="subcellular location">
    <subcellularLocation>
        <location evidence="7">Cytoplasm</location>
    </subcellularLocation>
    <subcellularLocation>
        <location evidence="7">Preautophagosomal structure</location>
    </subcellularLocation>
</comment>
<accession>A0A9P8CWY9</accession>
<name>A0A9P8CWY9_MORAP</name>
<dbReference type="Pfam" id="PF00899">
    <property type="entry name" value="ThiF"/>
    <property type="match status" value="1"/>
</dbReference>
<evidence type="ECO:0000256" key="1">
    <source>
        <dbReference type="ARBA" id="ARBA00010931"/>
    </source>
</evidence>
<organism evidence="10 11">
    <name type="scientific">Mortierella alpina</name>
    <name type="common">Oleaginous fungus</name>
    <name type="synonym">Mortierella renispora</name>
    <dbReference type="NCBI Taxonomy" id="64518"/>
    <lineage>
        <taxon>Eukaryota</taxon>
        <taxon>Fungi</taxon>
        <taxon>Fungi incertae sedis</taxon>
        <taxon>Mucoromycota</taxon>
        <taxon>Mortierellomycotina</taxon>
        <taxon>Mortierellomycetes</taxon>
        <taxon>Mortierellales</taxon>
        <taxon>Mortierellaceae</taxon>
        <taxon>Mortierella</taxon>
    </lineage>
</organism>
<feature type="active site" description="Glycyl thioester intermediate" evidence="6">
    <location>
        <position position="587"/>
    </location>
</feature>
<dbReference type="InterPro" id="IPR042523">
    <property type="entry name" value="Atg7_N_2"/>
</dbReference>
<keyword evidence="5 7" id="KW-0072">Autophagy</keyword>
<dbReference type="FunFam" id="3.40.140.70:FF:000001">
    <property type="entry name" value="Ubiquitin-like modifier-activating enzyme atg7"/>
    <property type="match status" value="1"/>
</dbReference>
<evidence type="ECO:0000256" key="3">
    <source>
        <dbReference type="ARBA" id="ARBA00022448"/>
    </source>
</evidence>
<dbReference type="CDD" id="cd01486">
    <property type="entry name" value="Apg7"/>
    <property type="match status" value="1"/>
</dbReference>
<feature type="domain" description="THIF-type NAD/FAD binding fold" evidence="8">
    <location>
        <begin position="378"/>
        <end position="613"/>
    </location>
</feature>
<evidence type="ECO:0000256" key="7">
    <source>
        <dbReference type="RuleBase" id="RU366022"/>
    </source>
</evidence>
<dbReference type="AlphaFoldDB" id="A0A9P8CWY9"/>
<dbReference type="InterPro" id="IPR006285">
    <property type="entry name" value="Atg7"/>
</dbReference>
<dbReference type="GO" id="GO:0000045">
    <property type="term" value="P:autophagosome assembly"/>
    <property type="evidence" value="ECO:0007669"/>
    <property type="project" value="TreeGrafter"/>
</dbReference>
<evidence type="ECO:0000256" key="2">
    <source>
        <dbReference type="ARBA" id="ARBA00017647"/>
    </source>
</evidence>
<dbReference type="InterPro" id="IPR035985">
    <property type="entry name" value="Ubiquitin-activating_enz"/>
</dbReference>
<gene>
    <name evidence="10" type="ORF">KVV02_005227</name>
</gene>
<feature type="non-terminal residue" evidence="10">
    <location>
        <position position="1"/>
    </location>
</feature>
<evidence type="ECO:0000259" key="8">
    <source>
        <dbReference type="Pfam" id="PF00899"/>
    </source>
</evidence>
<dbReference type="GO" id="GO:0015031">
    <property type="term" value="P:protein transport"/>
    <property type="evidence" value="ECO:0007669"/>
    <property type="project" value="UniProtKB-UniRule"/>
</dbReference>
<dbReference type="GO" id="GO:0032446">
    <property type="term" value="P:protein modification by small protein conjugation"/>
    <property type="evidence" value="ECO:0007669"/>
    <property type="project" value="TreeGrafter"/>
</dbReference>
<protein>
    <recommendedName>
        <fullName evidence="2 7">Ubiquitin-like modifier-activating enzyme ATG7</fullName>
    </recommendedName>
    <alternativeName>
        <fullName evidence="7">Autophagy-related protein 7</fullName>
    </alternativeName>
</protein>
<dbReference type="InterPro" id="IPR000594">
    <property type="entry name" value="ThiF_NAD_FAD-bd"/>
</dbReference>
<dbReference type="EMBL" id="JAIFTL010000188">
    <property type="protein sequence ID" value="KAG9321696.1"/>
    <property type="molecule type" value="Genomic_DNA"/>
</dbReference>
<dbReference type="SUPFAM" id="SSF69572">
    <property type="entry name" value="Activating enzymes of the ubiquitin-like proteins"/>
    <property type="match status" value="1"/>
</dbReference>
<dbReference type="GO" id="GO:0019778">
    <property type="term" value="F:Atg12 activating enzyme activity"/>
    <property type="evidence" value="ECO:0007669"/>
    <property type="project" value="TreeGrafter"/>
</dbReference>
<comment type="function">
    <text evidence="7">E1-like activating enzyme involved in the 2 ubiquitin-like systems required for cytoplasm to vacuole transport (Cvt) and autophagy. Activates ATG12 for its conjugation with ATG5 and ATG8 for its conjugation with phosphatidylethanolamine. Both systems are needed for the ATG8 association to Cvt vesicles and autophagosomes membranes. Autophagy is essential for maintenance of amino acid levels and protein synthesis under nitrogen starvation. Required for selective autophagic degradation of the nucleus (nucleophagy) as well as for mitophagy which contributes to regulate mitochondrial quantity and quality by eliminating the mitochondria to a basal level to fulfill cellular energy requirements and preventing excess ROS production.</text>
</comment>
<keyword evidence="7" id="KW-0833">Ubl conjugation pathway</keyword>
<dbReference type="GO" id="GO:0006995">
    <property type="term" value="P:cellular response to nitrogen starvation"/>
    <property type="evidence" value="ECO:0007669"/>
    <property type="project" value="TreeGrafter"/>
</dbReference>
<dbReference type="Gene3D" id="3.40.140.70">
    <property type="entry name" value="Ubiquitin-like modifier-activating enzyme ATG7 N-terminal domain"/>
    <property type="match status" value="1"/>
</dbReference>
<comment type="caution">
    <text evidence="10">The sequence shown here is derived from an EMBL/GenBank/DDBJ whole genome shotgun (WGS) entry which is preliminary data.</text>
</comment>
<dbReference type="InterPro" id="IPR042522">
    <property type="entry name" value="Atg7_N_1"/>
</dbReference>